<reference evidence="1 2" key="1">
    <citation type="submission" date="2018-10" db="EMBL/GenBank/DDBJ databases">
        <title>Transmission dynamics of multidrug resistant bacteria on intensive care unit surfaces.</title>
        <authorList>
            <person name="D'Souza A.W."/>
            <person name="Potter R.F."/>
            <person name="Wallace M."/>
            <person name="Shupe A."/>
            <person name="Patel S."/>
            <person name="Sun S."/>
            <person name="Gul D."/>
            <person name="Kwon J.H."/>
            <person name="Andleeb S."/>
            <person name="Burnham C.-A.D."/>
            <person name="Dantas G."/>
        </authorList>
    </citation>
    <scope>NUCLEOTIDE SEQUENCE [LARGE SCALE GENOMIC DNA]</scope>
    <source>
        <strain evidence="1 2">EC_073</strain>
    </source>
</reference>
<comment type="caution">
    <text evidence="1">The sequence shown here is derived from an EMBL/GenBank/DDBJ whole genome shotgun (WGS) entry which is preliminary data.</text>
</comment>
<dbReference type="EMBL" id="RHWT01000125">
    <property type="protein sequence ID" value="RSB20751.1"/>
    <property type="molecule type" value="Genomic_DNA"/>
</dbReference>
<evidence type="ECO:0000313" key="1">
    <source>
        <dbReference type="EMBL" id="RSB20751.1"/>
    </source>
</evidence>
<organism evidence="1 2">
    <name type="scientific">Enterobacter cloacae</name>
    <dbReference type="NCBI Taxonomy" id="550"/>
    <lineage>
        <taxon>Bacteria</taxon>
        <taxon>Pseudomonadati</taxon>
        <taxon>Pseudomonadota</taxon>
        <taxon>Gammaproteobacteria</taxon>
        <taxon>Enterobacterales</taxon>
        <taxon>Enterobacteriaceae</taxon>
        <taxon>Enterobacter</taxon>
        <taxon>Enterobacter cloacae complex</taxon>
    </lineage>
</organism>
<dbReference type="Proteomes" id="UP000275321">
    <property type="component" value="Unassembled WGS sequence"/>
</dbReference>
<sequence>MDAMRFPLSYKDINSTGIERCNTILKKIFGMVHSENMKLLNQLARLRNSCVHNNAIITNDKDKLNSLISLSNGVLYFQHDEVIFQKGSLDFIISIIKNTLKILNYYSPVQNDDFGAIYINFLPLP</sequence>
<accession>A0A3R8YYA1</accession>
<protein>
    <submittedName>
        <fullName evidence="1">Uncharacterized protein</fullName>
    </submittedName>
</protein>
<dbReference type="AlphaFoldDB" id="A0A3R8YYA1"/>
<evidence type="ECO:0000313" key="2">
    <source>
        <dbReference type="Proteomes" id="UP000275321"/>
    </source>
</evidence>
<gene>
    <name evidence="1" type="ORF">EGK68_26310</name>
</gene>
<name>A0A3R8YYA1_ENTCL</name>
<proteinExistence type="predicted"/>